<gene>
    <name evidence="2" type="ORF">V5O48_019010</name>
</gene>
<accession>A0ABR3EJK7</accession>
<sequence length="430" mass="47649">MDGRGGRVITMPDLQDRQNAMKSVLTQLEFQIRSWTAARSQMPDQVFAAKMRSFASDLQQRRDGLTRITGLITEMTNNGTTYMTLPVSQPPGGPAVLGGQPWMGQTIPNNSLQPPSGPTGIPGGPNNRPSQSQPDGQPSYAESSRANLFAVYGALKQVSLSKPLIIVTSSEYAVSALTQYIGSHMKTHWNGANGDILKAIVHLVRSRSATLHITFDKRNTTHSEEAETQAVIAGGHNITLQVPLVPQVVPIEETDPAGRCRMTTNWDINPWPEAARIPSREAGGLPSHRNRSKVLRRQDRNLAEFREAAFAPKKFWDTFRKFAGSAKVDTNMITADDLMQAFHPRMNRDPIIPDSFDSRVYELNEASNRAIPGETEDKTPTKIFEKFFEVEEIDYAKEELRRLHPGRTAAGGDDVHYADIRAMDSTLICV</sequence>
<dbReference type="Gene3D" id="3.30.420.10">
    <property type="entry name" value="Ribonuclease H-like superfamily/Ribonuclease H"/>
    <property type="match status" value="1"/>
</dbReference>
<dbReference type="SUPFAM" id="SSF53098">
    <property type="entry name" value="Ribonuclease H-like"/>
    <property type="match status" value="1"/>
</dbReference>
<feature type="compositionally biased region" description="Polar residues" evidence="1">
    <location>
        <begin position="127"/>
        <end position="142"/>
    </location>
</feature>
<dbReference type="InterPro" id="IPR036397">
    <property type="entry name" value="RNaseH_sf"/>
</dbReference>
<proteinExistence type="predicted"/>
<evidence type="ECO:0000313" key="3">
    <source>
        <dbReference type="Proteomes" id="UP001465976"/>
    </source>
</evidence>
<name>A0ABR3EJK7_9AGAR</name>
<comment type="caution">
    <text evidence="2">The sequence shown here is derived from an EMBL/GenBank/DDBJ whole genome shotgun (WGS) entry which is preliminary data.</text>
</comment>
<dbReference type="InterPro" id="IPR012337">
    <property type="entry name" value="RNaseH-like_sf"/>
</dbReference>
<feature type="region of interest" description="Disordered" evidence="1">
    <location>
        <begin position="90"/>
        <end position="142"/>
    </location>
</feature>
<evidence type="ECO:0008006" key="4">
    <source>
        <dbReference type="Google" id="ProtNLM"/>
    </source>
</evidence>
<reference evidence="2 3" key="1">
    <citation type="submission" date="2024-02" db="EMBL/GenBank/DDBJ databases">
        <title>A draft genome for the cacao thread blight pathogen Marasmius crinis-equi.</title>
        <authorList>
            <person name="Cohen S.P."/>
            <person name="Baruah I.K."/>
            <person name="Amoako-Attah I."/>
            <person name="Bukari Y."/>
            <person name="Meinhardt L.W."/>
            <person name="Bailey B.A."/>
        </authorList>
    </citation>
    <scope>NUCLEOTIDE SEQUENCE [LARGE SCALE GENOMIC DNA]</scope>
    <source>
        <strain evidence="2 3">GH-76</strain>
    </source>
</reference>
<dbReference type="EMBL" id="JBAHYK010003986">
    <property type="protein sequence ID" value="KAL0563068.1"/>
    <property type="molecule type" value="Genomic_DNA"/>
</dbReference>
<feature type="non-terminal residue" evidence="2">
    <location>
        <position position="430"/>
    </location>
</feature>
<dbReference type="Proteomes" id="UP001465976">
    <property type="component" value="Unassembled WGS sequence"/>
</dbReference>
<keyword evidence="3" id="KW-1185">Reference proteome</keyword>
<protein>
    <recommendedName>
        <fullName evidence="4">RNase H type-1 domain-containing protein</fullName>
    </recommendedName>
</protein>
<evidence type="ECO:0000313" key="2">
    <source>
        <dbReference type="EMBL" id="KAL0563068.1"/>
    </source>
</evidence>
<organism evidence="2 3">
    <name type="scientific">Marasmius crinis-equi</name>
    <dbReference type="NCBI Taxonomy" id="585013"/>
    <lineage>
        <taxon>Eukaryota</taxon>
        <taxon>Fungi</taxon>
        <taxon>Dikarya</taxon>
        <taxon>Basidiomycota</taxon>
        <taxon>Agaricomycotina</taxon>
        <taxon>Agaricomycetes</taxon>
        <taxon>Agaricomycetidae</taxon>
        <taxon>Agaricales</taxon>
        <taxon>Marasmiineae</taxon>
        <taxon>Marasmiaceae</taxon>
        <taxon>Marasmius</taxon>
    </lineage>
</organism>
<evidence type="ECO:0000256" key="1">
    <source>
        <dbReference type="SAM" id="MobiDB-lite"/>
    </source>
</evidence>